<accession>A0A4Q4N3S3</accession>
<dbReference type="PANTHER" id="PTHR24148:SF64">
    <property type="entry name" value="HETEROKARYON INCOMPATIBILITY DOMAIN-CONTAINING PROTEIN"/>
    <property type="match status" value="1"/>
</dbReference>
<gene>
    <name evidence="1" type="ORF">AA0117_g11244</name>
</gene>
<dbReference type="AlphaFoldDB" id="A0A4Q4N3S3"/>
<sequence length="218" mass="24454">MRACYHFQDTDLSVRGVIVDKIDGFSGRRHWGDDSGELVDFLGSESHRNPYGADADYEEAIWRALVGDRAPGKYACVLDIAILDKSCLSSDPTGNGNIDEVQYSLHLWWIRNAKMRIRGKPLASYLKSLGILQKDTKTYDEAAGRVVRFLWSRRLVSTALGYVGITPHFIQKGDTIAVIGGCAVPLVLRPRWQQKPGRLKYEILGECFVYGIMDGEIE</sequence>
<dbReference type="PANTHER" id="PTHR24148">
    <property type="entry name" value="ANKYRIN REPEAT DOMAIN-CONTAINING PROTEIN 39 HOMOLOG-RELATED"/>
    <property type="match status" value="1"/>
</dbReference>
<proteinExistence type="predicted"/>
<dbReference type="VEuPathDB" id="FungiDB:CC77DRAFT_1055539"/>
<reference evidence="2" key="1">
    <citation type="journal article" date="2019" name="bioRxiv">
        <title>Genomics, evolutionary history and diagnostics of the Alternaria alternata species group including apple and Asian pear pathotypes.</title>
        <authorList>
            <person name="Armitage A.D."/>
            <person name="Cockerton H.M."/>
            <person name="Sreenivasaprasad S."/>
            <person name="Woodhall J.W."/>
            <person name="Lane C.R."/>
            <person name="Harrison R.J."/>
            <person name="Clarkson J.P."/>
        </authorList>
    </citation>
    <scope>NUCLEOTIDE SEQUENCE [LARGE SCALE GENOMIC DNA]</scope>
    <source>
        <strain evidence="2">FERA 1177</strain>
    </source>
</reference>
<evidence type="ECO:0000313" key="1">
    <source>
        <dbReference type="EMBL" id="RYN68206.1"/>
    </source>
</evidence>
<organism evidence="1 2">
    <name type="scientific">Alternaria alternata</name>
    <name type="common">Alternaria rot fungus</name>
    <name type="synonym">Torula alternata</name>
    <dbReference type="NCBI Taxonomy" id="5599"/>
    <lineage>
        <taxon>Eukaryota</taxon>
        <taxon>Fungi</taxon>
        <taxon>Dikarya</taxon>
        <taxon>Ascomycota</taxon>
        <taxon>Pezizomycotina</taxon>
        <taxon>Dothideomycetes</taxon>
        <taxon>Pleosporomycetidae</taxon>
        <taxon>Pleosporales</taxon>
        <taxon>Pleosporineae</taxon>
        <taxon>Pleosporaceae</taxon>
        <taxon>Alternaria</taxon>
        <taxon>Alternaria sect. Alternaria</taxon>
        <taxon>Alternaria alternata complex</taxon>
    </lineage>
</organism>
<dbReference type="EMBL" id="PDXD01000049">
    <property type="protein sequence ID" value="RYN68206.1"/>
    <property type="molecule type" value="Genomic_DNA"/>
</dbReference>
<protein>
    <recommendedName>
        <fullName evidence="3">Heterokaryon incompatibility domain-containing protein</fullName>
    </recommendedName>
</protein>
<dbReference type="InterPro" id="IPR052895">
    <property type="entry name" value="HetReg/Transcr_Mod"/>
</dbReference>
<dbReference type="Proteomes" id="UP000291422">
    <property type="component" value="Unassembled WGS sequence"/>
</dbReference>
<comment type="caution">
    <text evidence="1">The sequence shown here is derived from an EMBL/GenBank/DDBJ whole genome shotgun (WGS) entry which is preliminary data.</text>
</comment>
<dbReference type="Pfam" id="PF26639">
    <property type="entry name" value="Het-6_barrel"/>
    <property type="match status" value="1"/>
</dbReference>
<evidence type="ECO:0000313" key="2">
    <source>
        <dbReference type="Proteomes" id="UP000291422"/>
    </source>
</evidence>
<evidence type="ECO:0008006" key="3">
    <source>
        <dbReference type="Google" id="ProtNLM"/>
    </source>
</evidence>
<name>A0A4Q4N3S3_ALTAL</name>